<organism evidence="2 3">
    <name type="scientific">Drosophila busckii</name>
    <name type="common">Fruit fly</name>
    <dbReference type="NCBI Taxonomy" id="30019"/>
    <lineage>
        <taxon>Eukaryota</taxon>
        <taxon>Metazoa</taxon>
        <taxon>Ecdysozoa</taxon>
        <taxon>Arthropoda</taxon>
        <taxon>Hexapoda</taxon>
        <taxon>Insecta</taxon>
        <taxon>Pterygota</taxon>
        <taxon>Neoptera</taxon>
        <taxon>Endopterygota</taxon>
        <taxon>Diptera</taxon>
        <taxon>Brachycera</taxon>
        <taxon>Muscomorpha</taxon>
        <taxon>Ephydroidea</taxon>
        <taxon>Drosophilidae</taxon>
        <taxon>Drosophila</taxon>
    </lineage>
</organism>
<accession>A0A0M3QXY9</accession>
<sequence>MMVRPNRRKGIEEVYGSKLEPMQTGRQQPLPNPTMNKTATMRVNSSRQSDSRTQRSYMTANDYYITTNLPLDATNMRTAPSNLITHGSKTNHIPVQMQHTNAQPTPYGNMSGRRQKASARQQQLMPQQQAQQQQQQQLPKAHFNSIDAKQLSSKSHTTITDLMNRNFRELGSKMERFSNDLKITNEQMDKLQAEVCNKVMQYGEENSRHFRYLCMKSEYDKMFYQHQTMITNAAPSTDMASTPIANTSQCYLNMAPSTSRAPKQAATAGKIKSVKQQLAGRKADRNVKNMSSDCIKVQNPCVCRSTSKSPKQQTLDAQQSTSEQSVNAKSSDIGVHEVLGQIQRYCTQMQLNEIKDEQQQPKYGSQMHMGDKLSNRSTATLPGESATAVAKGQLQVHASKQTASVTTAAMRTPAETPIDSMDEMEIDNFEYSSDEMSSFSDDSDMKFHGNTTARPPLQSNRGQPTIIIGNNGAGDA</sequence>
<evidence type="ECO:0000313" key="3">
    <source>
        <dbReference type="Proteomes" id="UP000494163"/>
    </source>
</evidence>
<dbReference type="STRING" id="30019.A0A0M3QXY9"/>
<dbReference type="AlphaFoldDB" id="A0A0M3QXY9"/>
<dbReference type="OrthoDB" id="8069054at2759"/>
<name>A0A0M3QXY9_DROBS</name>
<dbReference type="OMA" id="QRFCTQM"/>
<feature type="compositionally biased region" description="Low complexity" evidence="1">
    <location>
        <begin position="121"/>
        <end position="137"/>
    </location>
</feature>
<protein>
    <submittedName>
        <fullName evidence="2">CG14540</fullName>
    </submittedName>
</protein>
<feature type="region of interest" description="Disordered" evidence="1">
    <location>
        <begin position="306"/>
        <end position="330"/>
    </location>
</feature>
<feature type="region of interest" description="Disordered" evidence="1">
    <location>
        <begin position="22"/>
        <end position="54"/>
    </location>
</feature>
<reference evidence="2 3" key="1">
    <citation type="submission" date="2015-08" db="EMBL/GenBank/DDBJ databases">
        <title>Ancestral chromatin configuration constrains chromatin evolution on differentiating sex chromosomes in Drosophila.</title>
        <authorList>
            <person name="Zhou Q."/>
            <person name="Bachtrog D."/>
        </authorList>
    </citation>
    <scope>NUCLEOTIDE SEQUENCE [LARGE SCALE GENOMIC DNA]</scope>
    <source>
        <tissue evidence="2">Whole larvae</tissue>
    </source>
</reference>
<feature type="compositionally biased region" description="Polar residues" evidence="1">
    <location>
        <begin position="24"/>
        <end position="44"/>
    </location>
</feature>
<evidence type="ECO:0000313" key="2">
    <source>
        <dbReference type="EMBL" id="ALC46753.1"/>
    </source>
</evidence>
<feature type="compositionally biased region" description="Polar residues" evidence="1">
    <location>
        <begin position="396"/>
        <end position="409"/>
    </location>
</feature>
<feature type="region of interest" description="Disordered" evidence="1">
    <location>
        <begin position="433"/>
        <end position="476"/>
    </location>
</feature>
<dbReference type="EMBL" id="CP012526">
    <property type="protein sequence ID" value="ALC46753.1"/>
    <property type="molecule type" value="Genomic_DNA"/>
</dbReference>
<feature type="compositionally biased region" description="Polar residues" evidence="1">
    <location>
        <begin position="449"/>
        <end position="463"/>
    </location>
</feature>
<feature type="region of interest" description="Disordered" evidence="1">
    <location>
        <begin position="99"/>
        <end position="141"/>
    </location>
</feature>
<gene>
    <name evidence="2" type="ORF">Dbus_chr3Rg1503</name>
</gene>
<dbReference type="Proteomes" id="UP000494163">
    <property type="component" value="Chromosome 3R"/>
</dbReference>
<feature type="region of interest" description="Disordered" evidence="1">
    <location>
        <begin position="359"/>
        <end position="421"/>
    </location>
</feature>
<evidence type="ECO:0000256" key="1">
    <source>
        <dbReference type="SAM" id="MobiDB-lite"/>
    </source>
</evidence>
<keyword evidence="3" id="KW-1185">Reference proteome</keyword>
<feature type="compositionally biased region" description="Polar residues" evidence="1">
    <location>
        <begin position="99"/>
        <end position="108"/>
    </location>
</feature>
<proteinExistence type="predicted"/>